<organism evidence="4 5">
    <name type="scientific">Micromonospora sonchi</name>
    <dbReference type="NCBI Taxonomy" id="1763543"/>
    <lineage>
        <taxon>Bacteria</taxon>
        <taxon>Bacillati</taxon>
        <taxon>Actinomycetota</taxon>
        <taxon>Actinomycetes</taxon>
        <taxon>Micromonosporales</taxon>
        <taxon>Micromonosporaceae</taxon>
        <taxon>Micromonospora</taxon>
    </lineage>
</organism>
<sequence>MTLTVTYAERGEGGPARLRLAGELDMSSAPELNAVIDRLAAAGERRLLVDLTDLTFCDSTGIAVFVRGDNRAAAEGGWLRVTGATGRVERVLKLTGLAEVLGYGTETADPAATDRPAIG</sequence>
<dbReference type="Gene3D" id="3.30.750.24">
    <property type="entry name" value="STAS domain"/>
    <property type="match status" value="1"/>
</dbReference>
<dbReference type="SUPFAM" id="SSF52091">
    <property type="entry name" value="SpoIIaa-like"/>
    <property type="match status" value="1"/>
</dbReference>
<protein>
    <recommendedName>
        <fullName evidence="2">Anti-sigma factor antagonist</fullName>
    </recommendedName>
</protein>
<evidence type="ECO:0000313" key="4">
    <source>
        <dbReference type="EMBL" id="GGM40010.1"/>
    </source>
</evidence>
<dbReference type="PANTHER" id="PTHR33495">
    <property type="entry name" value="ANTI-SIGMA FACTOR ANTAGONIST TM_1081-RELATED-RELATED"/>
    <property type="match status" value="1"/>
</dbReference>
<dbReference type="EMBL" id="BMNB01000010">
    <property type="protein sequence ID" value="GGM40010.1"/>
    <property type="molecule type" value="Genomic_DNA"/>
</dbReference>
<dbReference type="GO" id="GO:0043856">
    <property type="term" value="F:anti-sigma factor antagonist activity"/>
    <property type="evidence" value="ECO:0007669"/>
    <property type="project" value="InterPro"/>
</dbReference>
<reference evidence="4" key="2">
    <citation type="submission" date="2020-09" db="EMBL/GenBank/DDBJ databases">
        <authorList>
            <person name="Sun Q."/>
            <person name="Zhou Y."/>
        </authorList>
    </citation>
    <scope>NUCLEOTIDE SEQUENCE</scope>
    <source>
        <strain evidence="4">CGMCC 4.7312</strain>
    </source>
</reference>
<dbReference type="InterPro" id="IPR003658">
    <property type="entry name" value="Anti-sigma_ant"/>
</dbReference>
<dbReference type="AlphaFoldDB" id="A0A917TVI1"/>
<evidence type="ECO:0000256" key="2">
    <source>
        <dbReference type="RuleBase" id="RU003749"/>
    </source>
</evidence>
<feature type="domain" description="STAS" evidence="3">
    <location>
        <begin position="18"/>
        <end position="119"/>
    </location>
</feature>
<accession>A0A917TVI1</accession>
<evidence type="ECO:0000256" key="1">
    <source>
        <dbReference type="ARBA" id="ARBA00009013"/>
    </source>
</evidence>
<dbReference type="PANTHER" id="PTHR33495:SF2">
    <property type="entry name" value="ANTI-SIGMA FACTOR ANTAGONIST TM_1081-RELATED"/>
    <property type="match status" value="1"/>
</dbReference>
<proteinExistence type="inferred from homology"/>
<gene>
    <name evidence="4" type="primary">rsbV</name>
    <name evidence="4" type="ORF">GCM10011608_25990</name>
</gene>
<dbReference type="CDD" id="cd07043">
    <property type="entry name" value="STAS_anti-anti-sigma_factors"/>
    <property type="match status" value="1"/>
</dbReference>
<keyword evidence="5" id="KW-1185">Reference proteome</keyword>
<name>A0A917TVI1_9ACTN</name>
<reference evidence="4" key="1">
    <citation type="journal article" date="2014" name="Int. J. Syst. Evol. Microbiol.">
        <title>Complete genome sequence of Corynebacterium casei LMG S-19264T (=DSM 44701T), isolated from a smear-ripened cheese.</title>
        <authorList>
            <consortium name="US DOE Joint Genome Institute (JGI-PGF)"/>
            <person name="Walter F."/>
            <person name="Albersmeier A."/>
            <person name="Kalinowski J."/>
            <person name="Ruckert C."/>
        </authorList>
    </citation>
    <scope>NUCLEOTIDE SEQUENCE</scope>
    <source>
        <strain evidence="4">CGMCC 4.7312</strain>
    </source>
</reference>
<dbReference type="InterPro" id="IPR058548">
    <property type="entry name" value="MlaB-like_STAS"/>
</dbReference>
<dbReference type="Proteomes" id="UP000608890">
    <property type="component" value="Unassembled WGS sequence"/>
</dbReference>
<dbReference type="RefSeq" id="WP_189043903.1">
    <property type="nucleotide sequence ID" value="NZ_BMNB01000010.1"/>
</dbReference>
<evidence type="ECO:0000313" key="5">
    <source>
        <dbReference type="Proteomes" id="UP000608890"/>
    </source>
</evidence>
<dbReference type="NCBIfam" id="TIGR00377">
    <property type="entry name" value="ant_ant_sig"/>
    <property type="match status" value="1"/>
</dbReference>
<comment type="similarity">
    <text evidence="1 2">Belongs to the anti-sigma-factor antagonist family.</text>
</comment>
<dbReference type="Pfam" id="PF13466">
    <property type="entry name" value="STAS_2"/>
    <property type="match status" value="1"/>
</dbReference>
<evidence type="ECO:0000259" key="3">
    <source>
        <dbReference type="PROSITE" id="PS50801"/>
    </source>
</evidence>
<dbReference type="InterPro" id="IPR002645">
    <property type="entry name" value="STAS_dom"/>
</dbReference>
<comment type="caution">
    <text evidence="4">The sequence shown here is derived from an EMBL/GenBank/DDBJ whole genome shotgun (WGS) entry which is preliminary data.</text>
</comment>
<dbReference type="InterPro" id="IPR036513">
    <property type="entry name" value="STAS_dom_sf"/>
</dbReference>
<dbReference type="PROSITE" id="PS50801">
    <property type="entry name" value="STAS"/>
    <property type="match status" value="1"/>
</dbReference>